<dbReference type="InterPro" id="IPR050386">
    <property type="entry name" value="Glycosyl_hydrolase_5"/>
</dbReference>
<dbReference type="EMBL" id="CP143784">
    <property type="protein sequence ID" value="WVN85941.1"/>
    <property type="molecule type" value="Genomic_DNA"/>
</dbReference>
<dbReference type="SUPFAM" id="SSF51445">
    <property type="entry name" value="(Trans)glycosidases"/>
    <property type="match status" value="1"/>
</dbReference>
<keyword evidence="3 7" id="KW-0326">Glycosidase</keyword>
<dbReference type="GO" id="GO:0009986">
    <property type="term" value="C:cell surface"/>
    <property type="evidence" value="ECO:0007669"/>
    <property type="project" value="TreeGrafter"/>
</dbReference>
<dbReference type="KEGG" id="cdep:91085312"/>
<keyword evidence="2 7" id="KW-0378">Hydrolase</keyword>
<dbReference type="AlphaFoldDB" id="A0AAJ8JPB8"/>
<evidence type="ECO:0000256" key="7">
    <source>
        <dbReference type="RuleBase" id="RU361153"/>
    </source>
</evidence>
<dbReference type="EC" id="3.2.1.58" evidence="6"/>
<keyword evidence="10" id="KW-1185">Reference proteome</keyword>
<evidence type="ECO:0000256" key="4">
    <source>
        <dbReference type="ARBA" id="ARBA00023316"/>
    </source>
</evidence>
<comment type="catalytic activity">
    <reaction evidence="5">
        <text>Successive hydrolysis of beta-D-glucose units from the non-reducing ends of (1-&gt;3)-beta-D-glucans, releasing alpha-glucose.</text>
        <dbReference type="EC" id="3.2.1.58"/>
    </reaction>
</comment>
<dbReference type="Pfam" id="PF00150">
    <property type="entry name" value="Cellulase"/>
    <property type="match status" value="1"/>
</dbReference>
<evidence type="ECO:0000256" key="3">
    <source>
        <dbReference type="ARBA" id="ARBA00023295"/>
    </source>
</evidence>
<proteinExistence type="inferred from homology"/>
<dbReference type="Proteomes" id="UP000094043">
    <property type="component" value="Chromosome 1"/>
</dbReference>
<reference evidence="9" key="1">
    <citation type="submission" date="2016-06" db="EMBL/GenBank/DDBJ databases">
        <authorList>
            <person name="Cuomo C."/>
            <person name="Litvintseva A."/>
            <person name="Heitman J."/>
            <person name="Chen Y."/>
            <person name="Sun S."/>
            <person name="Springer D."/>
            <person name="Dromer F."/>
            <person name="Young S."/>
            <person name="Zeng Q."/>
            <person name="Chapman S."/>
            <person name="Gujja S."/>
            <person name="Saif S."/>
            <person name="Birren B."/>
        </authorList>
    </citation>
    <scope>NUCLEOTIDE SEQUENCE</scope>
    <source>
        <strain evidence="9">CBS 7841</strain>
    </source>
</reference>
<keyword evidence="4" id="KW-0961">Cell wall biogenesis/degradation</keyword>
<reference evidence="9" key="2">
    <citation type="journal article" date="2022" name="Elife">
        <title>Obligate sexual reproduction of a homothallic fungus closely related to the Cryptococcus pathogenic species complex.</title>
        <authorList>
            <person name="Passer A.R."/>
            <person name="Clancey S.A."/>
            <person name="Shea T."/>
            <person name="David-Palma M."/>
            <person name="Averette A.F."/>
            <person name="Boekhout T."/>
            <person name="Porcel B.M."/>
            <person name="Nowrousian M."/>
            <person name="Cuomo C.A."/>
            <person name="Sun S."/>
            <person name="Heitman J."/>
            <person name="Coelho M.A."/>
        </authorList>
    </citation>
    <scope>NUCLEOTIDE SEQUENCE</scope>
    <source>
        <strain evidence="9">CBS 7841</strain>
    </source>
</reference>
<dbReference type="GO" id="GO:0071555">
    <property type="term" value="P:cell wall organization"/>
    <property type="evidence" value="ECO:0007669"/>
    <property type="project" value="UniProtKB-KW"/>
</dbReference>
<dbReference type="GO" id="GO:0004338">
    <property type="term" value="F:glucan exo-1,3-beta-glucosidase activity"/>
    <property type="evidence" value="ECO:0007669"/>
    <property type="project" value="UniProtKB-EC"/>
</dbReference>
<feature type="domain" description="Glycoside hydrolase family 5" evidence="8">
    <location>
        <begin position="160"/>
        <end position="399"/>
    </location>
</feature>
<reference evidence="9" key="3">
    <citation type="submission" date="2024-01" db="EMBL/GenBank/DDBJ databases">
        <authorList>
            <person name="Coelho M.A."/>
            <person name="David-Palma M."/>
            <person name="Shea T."/>
            <person name="Sun S."/>
            <person name="Cuomo C.A."/>
            <person name="Heitman J."/>
        </authorList>
    </citation>
    <scope>NUCLEOTIDE SEQUENCE</scope>
    <source>
        <strain evidence="9">CBS 7841</strain>
    </source>
</reference>
<dbReference type="GeneID" id="91085312"/>
<dbReference type="PANTHER" id="PTHR31297">
    <property type="entry name" value="GLUCAN ENDO-1,6-BETA-GLUCOSIDASE B"/>
    <property type="match status" value="1"/>
</dbReference>
<dbReference type="RefSeq" id="XP_066066641.1">
    <property type="nucleotide sequence ID" value="XM_066210544.1"/>
</dbReference>
<evidence type="ECO:0000256" key="6">
    <source>
        <dbReference type="ARBA" id="ARBA00038929"/>
    </source>
</evidence>
<dbReference type="InterPro" id="IPR001547">
    <property type="entry name" value="Glyco_hydro_5"/>
</dbReference>
<dbReference type="FunFam" id="3.20.20.80:FF:000033">
    <property type="entry name" value="Glucan 1,3-beta-glucosidase A"/>
    <property type="match status" value="1"/>
</dbReference>
<dbReference type="InterPro" id="IPR017853">
    <property type="entry name" value="GH"/>
</dbReference>
<evidence type="ECO:0000256" key="5">
    <source>
        <dbReference type="ARBA" id="ARBA00036824"/>
    </source>
</evidence>
<sequence>MISGIAASIAQAKYRIIFYEGSSGLIRSRPDVANSPLASLGSTRTFARSDASLAWSTTPLLQLPHSHTLFAMLFYSAFLALAFVTKAIPTPQDATAPVKRDVRVGWPYGSQKIRGVNLGGWLVLESFITPTLFEATGNDAIVDEYTFGQLQDRVVAEAALKQHWDTWFTENDFASIAAAGLNHVRIPIGYWAYDVREGEPYISGQAEYLDKAIAWSRYYGLKVLIDLHGAPGSQNGYDNSGRRGDALWATDINNVKRCVDIIAQLAKKYSDPNYFGVVTALALLNEPATYMNDQLLQTARQYWYDAYKAARYPFGTTDKSGLVLVLHDGFQPLSTFNGFMELPEYEDVVMDTHNYQVFNNDFASWDWNKHISGICDKASTYSTSPLWLVVGEWSLASTDCAKGLNGRGIGSRYDGTYAGSTYVGTCDDKSNDVTKFSEEYKDFLHKFWDVQTQVYEQNAQGWIFWTWKTESAADWSYLHGLKNGYIPLDAGQHDHPLSSLCG</sequence>
<organism evidence="9 10">
    <name type="scientific">Cryptococcus depauperatus CBS 7841</name>
    <dbReference type="NCBI Taxonomy" id="1295531"/>
    <lineage>
        <taxon>Eukaryota</taxon>
        <taxon>Fungi</taxon>
        <taxon>Dikarya</taxon>
        <taxon>Basidiomycota</taxon>
        <taxon>Agaricomycotina</taxon>
        <taxon>Tremellomycetes</taxon>
        <taxon>Tremellales</taxon>
        <taxon>Cryptococcaceae</taxon>
        <taxon>Cryptococcus</taxon>
    </lineage>
</organism>
<name>A0AAJ8JPB8_9TREE</name>
<dbReference type="Gene3D" id="3.20.20.80">
    <property type="entry name" value="Glycosidases"/>
    <property type="match status" value="1"/>
</dbReference>
<evidence type="ECO:0000313" key="10">
    <source>
        <dbReference type="Proteomes" id="UP000094043"/>
    </source>
</evidence>
<protein>
    <recommendedName>
        <fullName evidence="6">glucan 1,3-beta-glucosidase</fullName>
        <ecNumber evidence="6">3.2.1.58</ecNumber>
    </recommendedName>
</protein>
<gene>
    <name evidence="9" type="ORF">L203_101098</name>
</gene>
<evidence type="ECO:0000256" key="2">
    <source>
        <dbReference type="ARBA" id="ARBA00022801"/>
    </source>
</evidence>
<evidence type="ECO:0000256" key="1">
    <source>
        <dbReference type="ARBA" id="ARBA00005641"/>
    </source>
</evidence>
<comment type="similarity">
    <text evidence="1 7">Belongs to the glycosyl hydrolase 5 (cellulase A) family.</text>
</comment>
<dbReference type="PANTHER" id="PTHR31297:SF42">
    <property type="entry name" value="GLYCOSIDE HYDROLASE FAMILY 5 DOMAIN-CONTAINING PROTEIN"/>
    <property type="match status" value="1"/>
</dbReference>
<accession>A0AAJ8JPB8</accession>
<dbReference type="GO" id="GO:0009251">
    <property type="term" value="P:glucan catabolic process"/>
    <property type="evidence" value="ECO:0007669"/>
    <property type="project" value="TreeGrafter"/>
</dbReference>
<dbReference type="GO" id="GO:0005576">
    <property type="term" value="C:extracellular region"/>
    <property type="evidence" value="ECO:0007669"/>
    <property type="project" value="TreeGrafter"/>
</dbReference>
<evidence type="ECO:0000313" key="9">
    <source>
        <dbReference type="EMBL" id="WVN85941.1"/>
    </source>
</evidence>
<evidence type="ECO:0000259" key="8">
    <source>
        <dbReference type="Pfam" id="PF00150"/>
    </source>
</evidence>